<name>A0A2C9VHW7_MANES</name>
<protein>
    <recommendedName>
        <fullName evidence="4">WEB family protein</fullName>
    </recommendedName>
</protein>
<proteinExistence type="predicted"/>
<evidence type="ECO:0008006" key="4">
    <source>
        <dbReference type="Google" id="ProtNLM"/>
    </source>
</evidence>
<dbReference type="Proteomes" id="UP000091857">
    <property type="component" value="Chromosome 7"/>
</dbReference>
<reference evidence="3" key="1">
    <citation type="journal article" date="2016" name="Nat. Biotechnol.">
        <title>Sequencing wild and cultivated cassava and related species reveals extensive interspecific hybridization and genetic diversity.</title>
        <authorList>
            <person name="Bredeson J.V."/>
            <person name="Lyons J.B."/>
            <person name="Prochnik S.E."/>
            <person name="Wu G.A."/>
            <person name="Ha C.M."/>
            <person name="Edsinger-Gonzales E."/>
            <person name="Grimwood J."/>
            <person name="Schmutz J."/>
            <person name="Rabbi I.Y."/>
            <person name="Egesi C."/>
            <person name="Nauluvula P."/>
            <person name="Lebot V."/>
            <person name="Ndunguru J."/>
            <person name="Mkamilo G."/>
            <person name="Bart R.S."/>
            <person name="Setter T.L."/>
            <person name="Gleadow R.M."/>
            <person name="Kulakow P."/>
            <person name="Ferguson M.E."/>
            <person name="Rounsley S."/>
            <person name="Rokhsar D.S."/>
        </authorList>
    </citation>
    <scope>NUCLEOTIDE SEQUENCE [LARGE SCALE GENOMIC DNA]</scope>
    <source>
        <strain evidence="3">cv. AM560-2</strain>
    </source>
</reference>
<accession>A0A2C9VHW7</accession>
<dbReference type="AlphaFoldDB" id="A0A2C9VHW7"/>
<dbReference type="Gramene" id="Manes.07G023000.1.v8.1">
    <property type="protein sequence ID" value="Manes.07G023000.1.v8.1.CDS.1"/>
    <property type="gene ID" value="Manes.07G023000.v8.1"/>
</dbReference>
<dbReference type="GO" id="GO:0005829">
    <property type="term" value="C:cytosol"/>
    <property type="evidence" value="ECO:0000318"/>
    <property type="project" value="GO_Central"/>
</dbReference>
<evidence type="ECO:0000313" key="3">
    <source>
        <dbReference type="Proteomes" id="UP000091857"/>
    </source>
</evidence>
<dbReference type="OMA" id="DKGGDGF"/>
<organism evidence="2 3">
    <name type="scientific">Manihot esculenta</name>
    <name type="common">Cassava</name>
    <name type="synonym">Jatropha manihot</name>
    <dbReference type="NCBI Taxonomy" id="3983"/>
    <lineage>
        <taxon>Eukaryota</taxon>
        <taxon>Viridiplantae</taxon>
        <taxon>Streptophyta</taxon>
        <taxon>Embryophyta</taxon>
        <taxon>Tracheophyta</taxon>
        <taxon>Spermatophyta</taxon>
        <taxon>Magnoliopsida</taxon>
        <taxon>eudicotyledons</taxon>
        <taxon>Gunneridae</taxon>
        <taxon>Pentapetalae</taxon>
        <taxon>rosids</taxon>
        <taxon>fabids</taxon>
        <taxon>Malpighiales</taxon>
        <taxon>Euphorbiaceae</taxon>
        <taxon>Crotonoideae</taxon>
        <taxon>Manihoteae</taxon>
        <taxon>Manihot</taxon>
    </lineage>
</organism>
<dbReference type="EMBL" id="CM004393">
    <property type="protein sequence ID" value="OAY44991.1"/>
    <property type="molecule type" value="Genomic_DNA"/>
</dbReference>
<dbReference type="GO" id="GO:0009904">
    <property type="term" value="P:chloroplast accumulation movement"/>
    <property type="evidence" value="ECO:0000318"/>
    <property type="project" value="GO_Central"/>
</dbReference>
<evidence type="ECO:0000256" key="1">
    <source>
        <dbReference type="SAM" id="MobiDB-lite"/>
    </source>
</evidence>
<gene>
    <name evidence="2" type="ORF">MANES_07G023000v8</name>
</gene>
<feature type="region of interest" description="Disordered" evidence="1">
    <location>
        <begin position="66"/>
        <end position="86"/>
    </location>
</feature>
<evidence type="ECO:0000313" key="2">
    <source>
        <dbReference type="EMBL" id="OAY44991.1"/>
    </source>
</evidence>
<dbReference type="STRING" id="3983.A0A2C9VHW7"/>
<dbReference type="GO" id="GO:0009903">
    <property type="term" value="P:chloroplast avoidance movement"/>
    <property type="evidence" value="ECO:0000318"/>
    <property type="project" value="GO_Central"/>
</dbReference>
<sequence>METPSLSPKPAQDFRSSVDTSRPFRSVKEAVAIFGDRILAGEIYSPKPYYTPRPSSYDHSWMFSSPSSINPSKEDDDLGDNNNNNNEFLDTLKKLQAELEQTKTELKLLKERESETEIAVASLNAELHKNMAKLAAAEAVEAKKAASEARRVSFEREKIGEVIREEKKKRELIMRMENSPTLANILSINEEKEYYGGKKERKKKMTKKKPIIPLVGNWFFRKKGSSDKTLNDNPLFASAHGVF</sequence>
<dbReference type="OrthoDB" id="685187at2759"/>
<keyword evidence="3" id="KW-1185">Reference proteome</keyword>
<comment type="caution">
    <text evidence="2">The sequence shown here is derived from an EMBL/GenBank/DDBJ whole genome shotgun (WGS) entry which is preliminary data.</text>
</comment>
<feature type="region of interest" description="Disordered" evidence="1">
    <location>
        <begin position="1"/>
        <end position="21"/>
    </location>
</feature>